<feature type="region of interest" description="Disordered" evidence="12">
    <location>
        <begin position="491"/>
        <end position="516"/>
    </location>
</feature>
<dbReference type="Pfam" id="PF00672">
    <property type="entry name" value="HAMP"/>
    <property type="match status" value="1"/>
</dbReference>
<keyword evidence="8 16" id="KW-0418">Kinase</keyword>
<dbReference type="Proteomes" id="UP000571817">
    <property type="component" value="Unassembled WGS sequence"/>
</dbReference>
<dbReference type="InterPro" id="IPR050428">
    <property type="entry name" value="TCS_sensor_his_kinase"/>
</dbReference>
<comment type="cofactor">
    <cofactor evidence="2">
        <name>a divalent metal cation</name>
        <dbReference type="ChEBI" id="CHEBI:60240"/>
    </cofactor>
</comment>
<keyword evidence="11 13" id="KW-0472">Membrane</keyword>
<gene>
    <name evidence="16" type="ORF">HNR15_000548</name>
</gene>
<evidence type="ECO:0000256" key="5">
    <source>
        <dbReference type="ARBA" id="ARBA00022553"/>
    </source>
</evidence>
<feature type="domain" description="Histidine kinase" evidence="14">
    <location>
        <begin position="266"/>
        <end position="490"/>
    </location>
</feature>
<dbReference type="SMART" id="SM00304">
    <property type="entry name" value="HAMP"/>
    <property type="match status" value="1"/>
</dbReference>
<dbReference type="GO" id="GO:0005886">
    <property type="term" value="C:plasma membrane"/>
    <property type="evidence" value="ECO:0007669"/>
    <property type="project" value="UniProtKB-SubCell"/>
</dbReference>
<keyword evidence="17" id="KW-1185">Reference proteome</keyword>
<evidence type="ECO:0000256" key="13">
    <source>
        <dbReference type="SAM" id="Phobius"/>
    </source>
</evidence>
<dbReference type="SUPFAM" id="SSF55874">
    <property type="entry name" value="ATPase domain of HSP90 chaperone/DNA topoisomerase II/histidine kinase"/>
    <property type="match status" value="1"/>
</dbReference>
<accession>A0A853DHA9</accession>
<dbReference type="EC" id="2.7.13.3" evidence="4"/>
<evidence type="ECO:0000256" key="6">
    <source>
        <dbReference type="ARBA" id="ARBA00022679"/>
    </source>
</evidence>
<feature type="transmembrane region" description="Helical" evidence="13">
    <location>
        <begin position="21"/>
        <end position="46"/>
    </location>
</feature>
<dbReference type="AlphaFoldDB" id="A0A853DHA9"/>
<evidence type="ECO:0000256" key="10">
    <source>
        <dbReference type="ARBA" id="ARBA00023012"/>
    </source>
</evidence>
<dbReference type="GO" id="GO:0000155">
    <property type="term" value="F:phosphorelay sensor kinase activity"/>
    <property type="evidence" value="ECO:0007669"/>
    <property type="project" value="InterPro"/>
</dbReference>
<dbReference type="InterPro" id="IPR036097">
    <property type="entry name" value="HisK_dim/P_sf"/>
</dbReference>
<dbReference type="EMBL" id="JACCFW010000001">
    <property type="protein sequence ID" value="NYJ73585.1"/>
    <property type="molecule type" value="Genomic_DNA"/>
</dbReference>
<organism evidence="16 17">
    <name type="scientific">Allobranchiibius huperziae</name>
    <dbReference type="NCBI Taxonomy" id="1874116"/>
    <lineage>
        <taxon>Bacteria</taxon>
        <taxon>Bacillati</taxon>
        <taxon>Actinomycetota</taxon>
        <taxon>Actinomycetes</taxon>
        <taxon>Micrococcales</taxon>
        <taxon>Dermacoccaceae</taxon>
        <taxon>Allobranchiibius</taxon>
    </lineage>
</organism>
<keyword evidence="5" id="KW-0597">Phosphoprotein</keyword>
<dbReference type="PROSITE" id="PS50885">
    <property type="entry name" value="HAMP"/>
    <property type="match status" value="1"/>
</dbReference>
<dbReference type="GO" id="GO:0005509">
    <property type="term" value="F:calcium ion binding"/>
    <property type="evidence" value="ECO:0007669"/>
    <property type="project" value="UniProtKB-ARBA"/>
</dbReference>
<comment type="subcellular location">
    <subcellularLocation>
        <location evidence="3">Cell membrane</location>
    </subcellularLocation>
</comment>
<dbReference type="InterPro" id="IPR003661">
    <property type="entry name" value="HisK_dim/P_dom"/>
</dbReference>
<dbReference type="InterPro" id="IPR005467">
    <property type="entry name" value="His_kinase_dom"/>
</dbReference>
<name>A0A853DHA9_9MICO</name>
<evidence type="ECO:0000313" key="16">
    <source>
        <dbReference type="EMBL" id="NYJ73585.1"/>
    </source>
</evidence>
<dbReference type="SMART" id="SM00388">
    <property type="entry name" value="HisKA"/>
    <property type="match status" value="1"/>
</dbReference>
<dbReference type="SMART" id="SM00387">
    <property type="entry name" value="HATPase_c"/>
    <property type="match status" value="1"/>
</dbReference>
<evidence type="ECO:0000259" key="14">
    <source>
        <dbReference type="PROSITE" id="PS50109"/>
    </source>
</evidence>
<dbReference type="FunFam" id="3.30.565.10:FF:000006">
    <property type="entry name" value="Sensor histidine kinase WalK"/>
    <property type="match status" value="1"/>
</dbReference>
<dbReference type="Gene3D" id="1.10.287.130">
    <property type="match status" value="1"/>
</dbReference>
<evidence type="ECO:0000256" key="9">
    <source>
        <dbReference type="ARBA" id="ARBA00022989"/>
    </source>
</evidence>
<dbReference type="InterPro" id="IPR036890">
    <property type="entry name" value="HATPase_C_sf"/>
</dbReference>
<evidence type="ECO:0000256" key="11">
    <source>
        <dbReference type="ARBA" id="ARBA00023136"/>
    </source>
</evidence>
<dbReference type="PRINTS" id="PR00344">
    <property type="entry name" value="BCTRLSENSOR"/>
</dbReference>
<proteinExistence type="predicted"/>
<dbReference type="CDD" id="cd00082">
    <property type="entry name" value="HisKA"/>
    <property type="match status" value="1"/>
</dbReference>
<protein>
    <recommendedName>
        <fullName evidence="4">histidine kinase</fullName>
        <ecNumber evidence="4">2.7.13.3</ecNumber>
    </recommendedName>
</protein>
<evidence type="ECO:0000256" key="12">
    <source>
        <dbReference type="SAM" id="MobiDB-lite"/>
    </source>
</evidence>
<dbReference type="Pfam" id="PF02518">
    <property type="entry name" value="HATPase_c"/>
    <property type="match status" value="1"/>
</dbReference>
<dbReference type="CDD" id="cd00075">
    <property type="entry name" value="HATPase"/>
    <property type="match status" value="1"/>
</dbReference>
<evidence type="ECO:0000256" key="8">
    <source>
        <dbReference type="ARBA" id="ARBA00022777"/>
    </source>
</evidence>
<evidence type="ECO:0000256" key="4">
    <source>
        <dbReference type="ARBA" id="ARBA00012438"/>
    </source>
</evidence>
<dbReference type="FunFam" id="1.10.287.130:FF:000001">
    <property type="entry name" value="Two-component sensor histidine kinase"/>
    <property type="match status" value="1"/>
</dbReference>
<dbReference type="Pfam" id="PF00512">
    <property type="entry name" value="HisKA"/>
    <property type="match status" value="1"/>
</dbReference>
<keyword evidence="10" id="KW-0902">Two-component regulatory system</keyword>
<evidence type="ECO:0000256" key="7">
    <source>
        <dbReference type="ARBA" id="ARBA00022692"/>
    </source>
</evidence>
<keyword evidence="6 16" id="KW-0808">Transferase</keyword>
<comment type="caution">
    <text evidence="16">The sequence shown here is derived from an EMBL/GenBank/DDBJ whole genome shotgun (WGS) entry which is preliminary data.</text>
</comment>
<evidence type="ECO:0000256" key="2">
    <source>
        <dbReference type="ARBA" id="ARBA00001968"/>
    </source>
</evidence>
<dbReference type="PROSITE" id="PS50109">
    <property type="entry name" value="HIS_KIN"/>
    <property type="match status" value="1"/>
</dbReference>
<evidence type="ECO:0000256" key="1">
    <source>
        <dbReference type="ARBA" id="ARBA00000085"/>
    </source>
</evidence>
<evidence type="ECO:0000256" key="3">
    <source>
        <dbReference type="ARBA" id="ARBA00004236"/>
    </source>
</evidence>
<keyword evidence="9 13" id="KW-1133">Transmembrane helix</keyword>
<dbReference type="PANTHER" id="PTHR45436">
    <property type="entry name" value="SENSOR HISTIDINE KINASE YKOH"/>
    <property type="match status" value="1"/>
</dbReference>
<reference evidence="16 17" key="1">
    <citation type="submission" date="2020-07" db="EMBL/GenBank/DDBJ databases">
        <title>Sequencing the genomes of 1000 actinobacteria strains.</title>
        <authorList>
            <person name="Klenk H.-P."/>
        </authorList>
    </citation>
    <scope>NUCLEOTIDE SEQUENCE [LARGE SCALE GENOMIC DNA]</scope>
    <source>
        <strain evidence="16 17">DSM 29531</strain>
    </source>
</reference>
<dbReference type="CDD" id="cd06225">
    <property type="entry name" value="HAMP"/>
    <property type="match status" value="1"/>
</dbReference>
<dbReference type="PANTHER" id="PTHR45436:SF5">
    <property type="entry name" value="SENSOR HISTIDINE KINASE TRCS"/>
    <property type="match status" value="1"/>
</dbReference>
<sequence length="516" mass="55765">MTSGHPSLTRRAVRELHELPLRLRLAALLVALLMAALVVTGAAATYQLRSFLQQQQDTELQVTARDLVAAAVARPQSTAPVRPAVASRNGYVVRLQWTPTTSEDYFRSGTDRPRFPELQPGSPRVRTGRPFTVGSLQSDTQWRVVAGTATVGGRTIPYAVALSQDRVHDTVDRLAAIVALAGLIALLACAVLGWFAVRRALRPLRRIQDTARAIAAGDLTQRIPVQNTRDEVAGLAQSLNRMLTRIEESFAARRESEERMRRFVADASHELRTPLASVRGYAELYRMGAVTSTDDVASAMRRIEEEATRLGLMVDELLLLTRLDEHPSGPGDPPRPFAPVDLMVLAADAVQDTRARAPGRTVRMTGLSGPLRSTMVSGDEAGLRQVLTNLLANAVRYTPEGTDIEVMVGLREEAAHVVVRDHGPGVGTDLRERVFERFFRADAARNSAHGGSGLGLAIVSAIVAAHRGSVDLSETPGGGATFTVQIPSIAQQAHSDDEGPAQSTTEDFGADRIRAD</sequence>
<evidence type="ECO:0000313" key="17">
    <source>
        <dbReference type="Proteomes" id="UP000571817"/>
    </source>
</evidence>
<comment type="catalytic activity">
    <reaction evidence="1">
        <text>ATP + protein L-histidine = ADP + protein N-phospho-L-histidine.</text>
        <dbReference type="EC" id="2.7.13.3"/>
    </reaction>
</comment>
<dbReference type="Gene3D" id="6.10.340.10">
    <property type="match status" value="1"/>
</dbReference>
<dbReference type="Gene3D" id="3.30.565.10">
    <property type="entry name" value="Histidine kinase-like ATPase, C-terminal domain"/>
    <property type="match status" value="1"/>
</dbReference>
<dbReference type="InterPro" id="IPR003594">
    <property type="entry name" value="HATPase_dom"/>
</dbReference>
<dbReference type="SUPFAM" id="SSF47384">
    <property type="entry name" value="Homodimeric domain of signal transducing histidine kinase"/>
    <property type="match status" value="1"/>
</dbReference>
<evidence type="ECO:0000259" key="15">
    <source>
        <dbReference type="PROSITE" id="PS50885"/>
    </source>
</evidence>
<feature type="domain" description="HAMP" evidence="15">
    <location>
        <begin position="198"/>
        <end position="251"/>
    </location>
</feature>
<dbReference type="InterPro" id="IPR003660">
    <property type="entry name" value="HAMP_dom"/>
</dbReference>
<keyword evidence="7 13" id="KW-0812">Transmembrane</keyword>
<dbReference type="RefSeq" id="WP_343048390.1">
    <property type="nucleotide sequence ID" value="NZ_JACCFW010000001.1"/>
</dbReference>
<feature type="transmembrane region" description="Helical" evidence="13">
    <location>
        <begin position="174"/>
        <end position="197"/>
    </location>
</feature>
<dbReference type="InterPro" id="IPR004358">
    <property type="entry name" value="Sig_transdc_His_kin-like_C"/>
</dbReference>
<dbReference type="SUPFAM" id="SSF158472">
    <property type="entry name" value="HAMP domain-like"/>
    <property type="match status" value="1"/>
</dbReference>